<accession>A0AAV7X5M1</accession>
<dbReference type="AlphaFoldDB" id="A0AAV7X5M1"/>
<keyword evidence="4" id="KW-1185">Reference proteome</keyword>
<reference evidence="3" key="1">
    <citation type="submission" date="2022-12" db="EMBL/GenBank/DDBJ databases">
        <title>Chromosome-level genome assembly of the bean flower thrips Megalurothrips usitatus.</title>
        <authorList>
            <person name="Ma L."/>
            <person name="Liu Q."/>
            <person name="Li H."/>
            <person name="Cai W."/>
        </authorList>
    </citation>
    <scope>NUCLEOTIDE SEQUENCE</scope>
    <source>
        <strain evidence="3">Cailab_2022a</strain>
    </source>
</reference>
<sequence>MPEIRTRDTVATLREVPEGPDALFMAVLLAATPDDEGALQLRAAALRRAMAAYMQARMEVYREDLVAYADAHLDQRGQDLNEVERARLALQALAEPGRTAGPECLDALAAVYGRSLKVLRPGHLLTWHRPGQESEDFPPLVIAQRFREDVEEAGVLDLAHFDAVQEERPWLEPVQQEQPPEGQPREGAPVGITALPDAHPRALRTDSTHSPCISQATPSTPPPPGTSHPSAFRFATWNVRGCATQEKREQVERALLAEDVLVAALQETNLPPHTMHTDNFLWIVEHATQAGRRRGGAILVRRNHPDVQLIARAAPAMDIMVAELHVCGMEFFVVNCHAPPATNPRQGAVFNSLAAVVGAIPPTHWRVLMGDLNARVGRDQLGDGEPQRPRILGNRLLHEVTDQAGEDLVSIATLNLLPIQTSLGKAENCTVTRQQGPQESQLDHVLMDYPRLRRIRASFRDEKKSDHKMLVVTMDRPNSFPPPWPRLQDAIITAANAVLRKTASPITPNREIANRAKGRVLRLVQRLPGDEDAREALRRASAAQQRAKRFHQIAKNSAFTAALERTPPAQRMAELPNVRTQQIPSKESHAFSRGFVLRRFPRLCERFFSACGD</sequence>
<dbReference type="EMBL" id="JAPTSV010000813">
    <property type="protein sequence ID" value="KAJ1518925.1"/>
    <property type="molecule type" value="Genomic_DNA"/>
</dbReference>
<protein>
    <recommendedName>
        <fullName evidence="2">Endonuclease/exonuclease/phosphatase domain-containing protein</fullName>
    </recommendedName>
</protein>
<name>A0AAV7X5M1_9NEOP</name>
<evidence type="ECO:0000313" key="4">
    <source>
        <dbReference type="Proteomes" id="UP001075354"/>
    </source>
</evidence>
<dbReference type="Pfam" id="PF03372">
    <property type="entry name" value="Exo_endo_phos"/>
    <property type="match status" value="1"/>
</dbReference>
<dbReference type="Gene3D" id="3.60.10.10">
    <property type="entry name" value="Endonuclease/exonuclease/phosphatase"/>
    <property type="match status" value="1"/>
</dbReference>
<gene>
    <name evidence="3" type="ORF">ONE63_011467</name>
</gene>
<proteinExistence type="predicted"/>
<organism evidence="3 4">
    <name type="scientific">Megalurothrips usitatus</name>
    <name type="common">bean blossom thrips</name>
    <dbReference type="NCBI Taxonomy" id="439358"/>
    <lineage>
        <taxon>Eukaryota</taxon>
        <taxon>Metazoa</taxon>
        <taxon>Ecdysozoa</taxon>
        <taxon>Arthropoda</taxon>
        <taxon>Hexapoda</taxon>
        <taxon>Insecta</taxon>
        <taxon>Pterygota</taxon>
        <taxon>Neoptera</taxon>
        <taxon>Paraneoptera</taxon>
        <taxon>Thysanoptera</taxon>
        <taxon>Terebrantia</taxon>
        <taxon>Thripoidea</taxon>
        <taxon>Thripidae</taxon>
        <taxon>Megalurothrips</taxon>
    </lineage>
</organism>
<dbReference type="InterPro" id="IPR036691">
    <property type="entry name" value="Endo/exonu/phosph_ase_sf"/>
</dbReference>
<dbReference type="InterPro" id="IPR005135">
    <property type="entry name" value="Endo/exonuclease/phosphatase"/>
</dbReference>
<feature type="compositionally biased region" description="Basic and acidic residues" evidence="1">
    <location>
        <begin position="198"/>
        <end position="207"/>
    </location>
</feature>
<evidence type="ECO:0000259" key="2">
    <source>
        <dbReference type="Pfam" id="PF03372"/>
    </source>
</evidence>
<evidence type="ECO:0000256" key="1">
    <source>
        <dbReference type="SAM" id="MobiDB-lite"/>
    </source>
</evidence>
<dbReference type="SUPFAM" id="SSF56219">
    <property type="entry name" value="DNase I-like"/>
    <property type="match status" value="1"/>
</dbReference>
<comment type="caution">
    <text evidence="3">The sequence shown here is derived from an EMBL/GenBank/DDBJ whole genome shotgun (WGS) entry which is preliminary data.</text>
</comment>
<evidence type="ECO:0000313" key="3">
    <source>
        <dbReference type="EMBL" id="KAJ1518925.1"/>
    </source>
</evidence>
<feature type="domain" description="Endonuclease/exonuclease/phosphatase" evidence="2">
    <location>
        <begin position="235"/>
        <end position="467"/>
    </location>
</feature>
<dbReference type="GO" id="GO:0003824">
    <property type="term" value="F:catalytic activity"/>
    <property type="evidence" value="ECO:0007669"/>
    <property type="project" value="InterPro"/>
</dbReference>
<dbReference type="Proteomes" id="UP001075354">
    <property type="component" value="Unassembled WGS sequence"/>
</dbReference>
<feature type="region of interest" description="Disordered" evidence="1">
    <location>
        <begin position="173"/>
        <end position="229"/>
    </location>
</feature>